<dbReference type="InterPro" id="IPR047123">
    <property type="entry name" value="MYADM-like"/>
</dbReference>
<feature type="transmembrane region" description="Helical" evidence="8">
    <location>
        <begin position="82"/>
        <end position="103"/>
    </location>
</feature>
<keyword evidence="3" id="KW-0677">Repeat</keyword>
<dbReference type="Proteomes" id="UP000515150">
    <property type="component" value="Chromosome 8"/>
</dbReference>
<dbReference type="GO" id="GO:0016020">
    <property type="term" value="C:membrane"/>
    <property type="evidence" value="ECO:0007669"/>
    <property type="project" value="UniProtKB-SubCell"/>
</dbReference>
<feature type="transmembrane region" description="Helical" evidence="8">
    <location>
        <begin position="253"/>
        <end position="279"/>
    </location>
</feature>
<feature type="domain" description="MARVEL" evidence="9">
    <location>
        <begin position="8"/>
        <end position="135"/>
    </location>
</feature>
<keyword evidence="5 7" id="KW-0472">Membrane</keyword>
<dbReference type="GeneID" id="114860034"/>
<organism evidence="10 11">
    <name type="scientific">Betta splendens</name>
    <name type="common">Siamese fighting fish</name>
    <dbReference type="NCBI Taxonomy" id="158456"/>
    <lineage>
        <taxon>Eukaryota</taxon>
        <taxon>Metazoa</taxon>
        <taxon>Chordata</taxon>
        <taxon>Craniata</taxon>
        <taxon>Vertebrata</taxon>
        <taxon>Euteleostomi</taxon>
        <taxon>Actinopterygii</taxon>
        <taxon>Neopterygii</taxon>
        <taxon>Teleostei</taxon>
        <taxon>Neoteleostei</taxon>
        <taxon>Acanthomorphata</taxon>
        <taxon>Anabantaria</taxon>
        <taxon>Anabantiformes</taxon>
        <taxon>Anabantoidei</taxon>
        <taxon>Osphronemidae</taxon>
        <taxon>Betta</taxon>
    </lineage>
</organism>
<feature type="transmembrane region" description="Helical" evidence="8">
    <location>
        <begin position="179"/>
        <end position="204"/>
    </location>
</feature>
<evidence type="ECO:0000256" key="5">
    <source>
        <dbReference type="ARBA" id="ARBA00023136"/>
    </source>
</evidence>
<accession>A0A6P7N3U5</accession>
<evidence type="ECO:0000313" key="11">
    <source>
        <dbReference type="RefSeq" id="XP_029014116.1"/>
    </source>
</evidence>
<dbReference type="InParanoid" id="A0A6P7N3U5"/>
<feature type="domain" description="MARVEL" evidence="9">
    <location>
        <begin position="141"/>
        <end position="279"/>
    </location>
</feature>
<sequence length="284" mass="31387">MIHVDFHSLTRPVGIMRMAAAVLTCVTFILVATVGHVPSPYWTWCMFAWCFCCFFTLLIVVLEFTAVASRLPFAWDDFTAAFAVLACLMLLATSVIYPTLFACGSCGRQIGAAVASWLCLGAYAAEVAVTRLRPGGQTSGFLSTPPGLMKMLEAFLACLVFTSLEAGHYGASPQLRWCVAVYSLCFVFAMVVILVTTGKLTLFFPFSFEPVAVACNVVSALMYMTAMVMWPLESFRNNKRPDDCGHHCGWDKLVVVTFMTILNFIVYTMDSIYSVYLVFFANNH</sequence>
<dbReference type="Pfam" id="PF01284">
    <property type="entry name" value="MARVEL"/>
    <property type="match status" value="2"/>
</dbReference>
<proteinExistence type="inferred from homology"/>
<feature type="transmembrane region" description="Helical" evidence="8">
    <location>
        <begin position="110"/>
        <end position="128"/>
    </location>
</feature>
<feature type="transmembrane region" description="Helical" evidence="8">
    <location>
        <begin position="41"/>
        <end position="62"/>
    </location>
</feature>
<keyword evidence="10" id="KW-1185">Reference proteome</keyword>
<comment type="subcellular location">
    <subcellularLocation>
        <location evidence="1">Membrane</location>
        <topology evidence="1">Multi-pass membrane protein</topology>
    </subcellularLocation>
</comment>
<reference evidence="11" key="1">
    <citation type="submission" date="2025-08" db="UniProtKB">
        <authorList>
            <consortium name="RefSeq"/>
        </authorList>
    </citation>
    <scope>IDENTIFICATION</scope>
</reference>
<evidence type="ECO:0000313" key="10">
    <source>
        <dbReference type="Proteomes" id="UP000515150"/>
    </source>
</evidence>
<name>A0A6P7N3U5_BETSP</name>
<dbReference type="PANTHER" id="PTHR17068:SF2">
    <property type="entry name" value="MYELOID-ASSOCIATED DIFFERENTIATION MARKER-LIKE"/>
    <property type="match status" value="1"/>
</dbReference>
<evidence type="ECO:0000256" key="3">
    <source>
        <dbReference type="ARBA" id="ARBA00022737"/>
    </source>
</evidence>
<evidence type="ECO:0000256" key="8">
    <source>
        <dbReference type="SAM" id="Phobius"/>
    </source>
</evidence>
<dbReference type="AlphaFoldDB" id="A0A6P7N3U5"/>
<dbReference type="InterPro" id="IPR008253">
    <property type="entry name" value="Marvel"/>
</dbReference>
<evidence type="ECO:0000256" key="7">
    <source>
        <dbReference type="PROSITE-ProRule" id="PRU00581"/>
    </source>
</evidence>
<evidence type="ECO:0000256" key="2">
    <source>
        <dbReference type="ARBA" id="ARBA00022692"/>
    </source>
</evidence>
<dbReference type="OrthoDB" id="9939551at2759"/>
<evidence type="ECO:0000256" key="4">
    <source>
        <dbReference type="ARBA" id="ARBA00022989"/>
    </source>
</evidence>
<dbReference type="PANTHER" id="PTHR17068">
    <property type="entry name" value="MYELOID-ASSOCIATED DIFFERENTIATION MARKER MYADM FAMILY MEMBER"/>
    <property type="match status" value="1"/>
</dbReference>
<evidence type="ECO:0000256" key="6">
    <source>
        <dbReference type="ARBA" id="ARBA00034721"/>
    </source>
</evidence>
<gene>
    <name evidence="11" type="primary">LOC114860034</name>
</gene>
<dbReference type="RefSeq" id="XP_029014116.1">
    <property type="nucleotide sequence ID" value="XM_029158283.3"/>
</dbReference>
<keyword evidence="2 7" id="KW-0812">Transmembrane</keyword>
<dbReference type="FunCoup" id="A0A6P7N3U5">
    <property type="interactions" value="2"/>
</dbReference>
<keyword evidence="4 8" id="KW-1133">Transmembrane helix</keyword>
<feature type="transmembrane region" description="Helical" evidence="8">
    <location>
        <begin position="210"/>
        <end position="232"/>
    </location>
</feature>
<comment type="similarity">
    <text evidence="6">Belongs to the MAL family.</text>
</comment>
<evidence type="ECO:0000256" key="1">
    <source>
        <dbReference type="ARBA" id="ARBA00004141"/>
    </source>
</evidence>
<evidence type="ECO:0000259" key="9">
    <source>
        <dbReference type="PROSITE" id="PS51225"/>
    </source>
</evidence>
<protein>
    <submittedName>
        <fullName evidence="11">Myeloid-associated differentiation marker-like</fullName>
    </submittedName>
</protein>
<feature type="transmembrane region" description="Helical" evidence="8">
    <location>
        <begin position="148"/>
        <end position="167"/>
    </location>
</feature>
<feature type="transmembrane region" description="Helical" evidence="8">
    <location>
        <begin position="15"/>
        <end position="34"/>
    </location>
</feature>
<dbReference type="KEGG" id="bspl:114860034"/>
<dbReference type="PROSITE" id="PS51225">
    <property type="entry name" value="MARVEL"/>
    <property type="match status" value="2"/>
</dbReference>